<feature type="region of interest" description="Disordered" evidence="1">
    <location>
        <begin position="1"/>
        <end position="94"/>
    </location>
</feature>
<dbReference type="AlphaFoldDB" id="A0A5J9TT01"/>
<keyword evidence="2" id="KW-0812">Transmembrane</keyword>
<feature type="transmembrane region" description="Helical" evidence="2">
    <location>
        <begin position="98"/>
        <end position="118"/>
    </location>
</feature>
<evidence type="ECO:0000256" key="1">
    <source>
        <dbReference type="SAM" id="MobiDB-lite"/>
    </source>
</evidence>
<evidence type="ECO:0000313" key="4">
    <source>
        <dbReference type="Proteomes" id="UP000324897"/>
    </source>
</evidence>
<dbReference type="EMBL" id="RWGY01000031">
    <property type="protein sequence ID" value="TVU14492.1"/>
    <property type="molecule type" value="Genomic_DNA"/>
</dbReference>
<evidence type="ECO:0000313" key="3">
    <source>
        <dbReference type="EMBL" id="TVU14492.1"/>
    </source>
</evidence>
<reference evidence="3 4" key="1">
    <citation type="journal article" date="2019" name="Sci. Rep.">
        <title>A high-quality genome of Eragrostis curvula grass provides insights into Poaceae evolution and supports new strategies to enhance forage quality.</title>
        <authorList>
            <person name="Carballo J."/>
            <person name="Santos B.A.C.M."/>
            <person name="Zappacosta D."/>
            <person name="Garbus I."/>
            <person name="Selva J.P."/>
            <person name="Gallo C.A."/>
            <person name="Diaz A."/>
            <person name="Albertini E."/>
            <person name="Caccamo M."/>
            <person name="Echenique V."/>
        </authorList>
    </citation>
    <scope>NUCLEOTIDE SEQUENCE [LARGE SCALE GENOMIC DNA]</scope>
    <source>
        <strain evidence="4">cv. Victoria</strain>
        <tissue evidence="3">Leaf</tissue>
    </source>
</reference>
<evidence type="ECO:0000256" key="2">
    <source>
        <dbReference type="SAM" id="Phobius"/>
    </source>
</evidence>
<protein>
    <submittedName>
        <fullName evidence="3">Uncharacterized protein</fullName>
    </submittedName>
</protein>
<keyword evidence="2" id="KW-1133">Transmembrane helix</keyword>
<keyword evidence="2" id="KW-0472">Membrane</keyword>
<feature type="non-terminal residue" evidence="3">
    <location>
        <position position="1"/>
    </location>
</feature>
<sequence length="121" mass="13228">MISKTREHTSATTQVSKLTGNLESIQEEVETEHIDFATTGDDDTSRCKELISMQYPKSATTDDSRSQKDCTGSESSEESFVTDDDGNSSASQEEDEEYFIFAGIEGGLLIYALIHMLSVGA</sequence>
<dbReference type="OrthoDB" id="10622096at2759"/>
<dbReference type="Proteomes" id="UP000324897">
    <property type="component" value="Unassembled WGS sequence"/>
</dbReference>
<feature type="compositionally biased region" description="Acidic residues" evidence="1">
    <location>
        <begin position="75"/>
        <end position="94"/>
    </location>
</feature>
<dbReference type="Gramene" id="TVU14492">
    <property type="protein sequence ID" value="TVU14492"/>
    <property type="gene ID" value="EJB05_37965"/>
</dbReference>
<comment type="caution">
    <text evidence="3">The sequence shown here is derived from an EMBL/GenBank/DDBJ whole genome shotgun (WGS) entry which is preliminary data.</text>
</comment>
<proteinExistence type="predicted"/>
<keyword evidence="4" id="KW-1185">Reference proteome</keyword>
<feature type="compositionally biased region" description="Polar residues" evidence="1">
    <location>
        <begin position="10"/>
        <end position="24"/>
    </location>
</feature>
<gene>
    <name evidence="3" type="ORF">EJB05_37965</name>
</gene>
<accession>A0A5J9TT01</accession>
<name>A0A5J9TT01_9POAL</name>
<organism evidence="3 4">
    <name type="scientific">Eragrostis curvula</name>
    <name type="common">weeping love grass</name>
    <dbReference type="NCBI Taxonomy" id="38414"/>
    <lineage>
        <taxon>Eukaryota</taxon>
        <taxon>Viridiplantae</taxon>
        <taxon>Streptophyta</taxon>
        <taxon>Embryophyta</taxon>
        <taxon>Tracheophyta</taxon>
        <taxon>Spermatophyta</taxon>
        <taxon>Magnoliopsida</taxon>
        <taxon>Liliopsida</taxon>
        <taxon>Poales</taxon>
        <taxon>Poaceae</taxon>
        <taxon>PACMAD clade</taxon>
        <taxon>Chloridoideae</taxon>
        <taxon>Eragrostideae</taxon>
        <taxon>Eragrostidinae</taxon>
        <taxon>Eragrostis</taxon>
    </lineage>
</organism>